<reference evidence="3 5" key="2">
    <citation type="submission" date="2019-09" db="EMBL/GenBank/DDBJ databases">
        <authorList>
            <person name="Depoorter E."/>
        </authorList>
    </citation>
    <scope>NUCLEOTIDE SEQUENCE [LARGE SCALE GENOMIC DNA]</scope>
    <source>
        <strain evidence="3">LMG 24064</strain>
    </source>
</reference>
<dbReference type="Proteomes" id="UP000430232">
    <property type="component" value="Unassembled WGS sequence"/>
</dbReference>
<evidence type="ECO:0000313" key="2">
    <source>
        <dbReference type="EMBL" id="KAB0638762.1"/>
    </source>
</evidence>
<evidence type="ECO:0000313" key="4">
    <source>
        <dbReference type="Proteomes" id="UP000430232"/>
    </source>
</evidence>
<evidence type="ECO:0000256" key="1">
    <source>
        <dbReference type="SAM" id="SignalP"/>
    </source>
</evidence>
<protein>
    <recommendedName>
        <fullName evidence="6">Lipoprotein</fullName>
    </recommendedName>
</protein>
<dbReference type="RefSeq" id="WP_151065789.1">
    <property type="nucleotide sequence ID" value="NZ_CABVPL010000012.1"/>
</dbReference>
<organism evidence="2 4">
    <name type="scientific">Burkholderia latens</name>
    <dbReference type="NCBI Taxonomy" id="488446"/>
    <lineage>
        <taxon>Bacteria</taxon>
        <taxon>Pseudomonadati</taxon>
        <taxon>Pseudomonadota</taxon>
        <taxon>Betaproteobacteria</taxon>
        <taxon>Burkholderiales</taxon>
        <taxon>Burkholderiaceae</taxon>
        <taxon>Burkholderia</taxon>
        <taxon>Burkholderia cepacia complex</taxon>
    </lineage>
</organism>
<reference evidence="2 4" key="1">
    <citation type="submission" date="2019-09" db="EMBL/GenBank/DDBJ databases">
        <title>Draft genome sequences of 48 bacterial type strains from the CCUG.</title>
        <authorList>
            <person name="Tunovic T."/>
            <person name="Pineiro-Iglesias B."/>
            <person name="Unosson C."/>
            <person name="Inganas E."/>
            <person name="Ohlen M."/>
            <person name="Cardew S."/>
            <person name="Jensie-Markopoulos S."/>
            <person name="Salva-Serra F."/>
            <person name="Jaen-Luchoro D."/>
            <person name="Karlsson R."/>
            <person name="Svensson-Stadler L."/>
            <person name="Chun J."/>
            <person name="Moore E."/>
        </authorList>
    </citation>
    <scope>NUCLEOTIDE SEQUENCE [LARGE SCALE GENOMIC DNA]</scope>
    <source>
        <strain evidence="2 4">CCUG 54555</strain>
    </source>
</reference>
<dbReference type="GeneID" id="99789493"/>
<dbReference type="OrthoDB" id="9031386at2"/>
<dbReference type="Proteomes" id="UP000494222">
    <property type="component" value="Unassembled WGS sequence"/>
</dbReference>
<dbReference type="EMBL" id="VZOJ01000055">
    <property type="protein sequence ID" value="KAB0638762.1"/>
    <property type="molecule type" value="Genomic_DNA"/>
</dbReference>
<gene>
    <name evidence="3" type="ORF">BLA24064_02229</name>
    <name evidence="2" type="ORF">F7R21_19570</name>
</gene>
<feature type="signal peptide" evidence="1">
    <location>
        <begin position="1"/>
        <end position="26"/>
    </location>
</feature>
<evidence type="ECO:0000313" key="3">
    <source>
        <dbReference type="EMBL" id="VWB49204.1"/>
    </source>
</evidence>
<accession>A0A6H9SXC8</accession>
<name>A0A6H9SXC8_9BURK</name>
<keyword evidence="1" id="KW-0732">Signal</keyword>
<dbReference type="AlphaFoldDB" id="A0A6H9SXC8"/>
<proteinExistence type="predicted"/>
<evidence type="ECO:0008006" key="6">
    <source>
        <dbReference type="Google" id="ProtNLM"/>
    </source>
</evidence>
<feature type="chain" id="PRO_5044632811" description="Lipoprotein" evidence="1">
    <location>
        <begin position="27"/>
        <end position="261"/>
    </location>
</feature>
<sequence length="261" mass="28587">MSHHAQVKFRAAAIFTVAVIALSGCAATPPAPTDPQLQLVTTTRDDNVRYTKALNAYQAMVRESRAHSRAQILEAYQDLLFQYSVATTSWVRVVYPTGPQTLPPALRPFPARTGTPTLADVNRNYEHALEINVAVWEIGKAANWGKPSKEGIPKYTGPLVFMPVAPPLPPLQEASDPKFARLVAMTKKVEDAQKKDLITQKIEVGQALSASRAMGAARPSEGDAFNPMTGRPYATQQQPQPQEVQRWCTWSTPGVNARVPC</sequence>
<evidence type="ECO:0000313" key="5">
    <source>
        <dbReference type="Proteomes" id="UP000494222"/>
    </source>
</evidence>
<dbReference type="EMBL" id="CABVPL010000012">
    <property type="protein sequence ID" value="VWB49204.1"/>
    <property type="molecule type" value="Genomic_DNA"/>
</dbReference>
<keyword evidence="4" id="KW-1185">Reference proteome</keyword>